<protein>
    <submittedName>
        <fullName evidence="4">Esterase 6</fullName>
    </submittedName>
</protein>
<reference evidence="4 5" key="1">
    <citation type="journal article" date="2019" name="Commun. Biol.">
        <title>The bagworm genome reveals a unique fibroin gene that provides high tensile strength.</title>
        <authorList>
            <person name="Kono N."/>
            <person name="Nakamura H."/>
            <person name="Ohtoshi R."/>
            <person name="Tomita M."/>
            <person name="Numata K."/>
            <person name="Arakawa K."/>
        </authorList>
    </citation>
    <scope>NUCLEOTIDE SEQUENCE [LARGE SCALE GENOMIC DNA]</scope>
</reference>
<dbReference type="Pfam" id="PF00135">
    <property type="entry name" value="COesterase"/>
    <property type="match status" value="1"/>
</dbReference>
<evidence type="ECO:0000256" key="1">
    <source>
        <dbReference type="ARBA" id="ARBA00005964"/>
    </source>
</evidence>
<accession>A0A4C1TCF7</accession>
<dbReference type="InterPro" id="IPR029058">
    <property type="entry name" value="AB_hydrolase_fold"/>
</dbReference>
<sequence>MSGNYGLKDQILALKWIKENIADFGEDPEQILLMGFSAGGASSHLQMLNPQLQGIAKAVISFSGVAFNPWVIIKHPYERALQLAKHLQCPVLENTQAIKHCLKQNMPKKL</sequence>
<dbReference type="OrthoDB" id="3200163at2759"/>
<dbReference type="Proteomes" id="UP000299102">
    <property type="component" value="Unassembled WGS sequence"/>
</dbReference>
<dbReference type="InterPro" id="IPR051093">
    <property type="entry name" value="Neuroligin/BSAL"/>
</dbReference>
<name>A0A4C1TCF7_EUMVA</name>
<evidence type="ECO:0000313" key="4">
    <source>
        <dbReference type="EMBL" id="GBP11280.1"/>
    </source>
</evidence>
<dbReference type="STRING" id="151549.A0A4C1TCF7"/>
<organism evidence="4 5">
    <name type="scientific">Eumeta variegata</name>
    <name type="common">Bagworm moth</name>
    <name type="synonym">Eumeta japonica</name>
    <dbReference type="NCBI Taxonomy" id="151549"/>
    <lineage>
        <taxon>Eukaryota</taxon>
        <taxon>Metazoa</taxon>
        <taxon>Ecdysozoa</taxon>
        <taxon>Arthropoda</taxon>
        <taxon>Hexapoda</taxon>
        <taxon>Insecta</taxon>
        <taxon>Pterygota</taxon>
        <taxon>Neoptera</taxon>
        <taxon>Endopterygota</taxon>
        <taxon>Lepidoptera</taxon>
        <taxon>Glossata</taxon>
        <taxon>Ditrysia</taxon>
        <taxon>Tineoidea</taxon>
        <taxon>Psychidae</taxon>
        <taxon>Oiketicinae</taxon>
        <taxon>Eumeta</taxon>
    </lineage>
</organism>
<comment type="caution">
    <text evidence="4">The sequence shown here is derived from an EMBL/GenBank/DDBJ whole genome shotgun (WGS) entry which is preliminary data.</text>
</comment>
<proteinExistence type="inferred from homology"/>
<evidence type="ECO:0000313" key="5">
    <source>
        <dbReference type="Proteomes" id="UP000299102"/>
    </source>
</evidence>
<dbReference type="SUPFAM" id="SSF53474">
    <property type="entry name" value="alpha/beta-Hydrolases"/>
    <property type="match status" value="1"/>
</dbReference>
<dbReference type="PANTHER" id="PTHR43903">
    <property type="entry name" value="NEUROLIGIN"/>
    <property type="match status" value="1"/>
</dbReference>
<evidence type="ECO:0000256" key="2">
    <source>
        <dbReference type="ARBA" id="ARBA00023180"/>
    </source>
</evidence>
<gene>
    <name evidence="4" type="primary">Est-6</name>
    <name evidence="4" type="ORF">EVAR_72335_1</name>
</gene>
<evidence type="ECO:0000259" key="3">
    <source>
        <dbReference type="Pfam" id="PF00135"/>
    </source>
</evidence>
<keyword evidence="2" id="KW-0325">Glycoprotein</keyword>
<dbReference type="EMBL" id="BGZK01004860">
    <property type="protein sequence ID" value="GBP11280.1"/>
    <property type="molecule type" value="Genomic_DNA"/>
</dbReference>
<keyword evidence="5" id="KW-1185">Reference proteome</keyword>
<comment type="similarity">
    <text evidence="1">Belongs to the type-B carboxylesterase/lipase family.</text>
</comment>
<dbReference type="Gene3D" id="3.40.50.1820">
    <property type="entry name" value="alpha/beta hydrolase"/>
    <property type="match status" value="1"/>
</dbReference>
<dbReference type="InterPro" id="IPR002018">
    <property type="entry name" value="CarbesteraseB"/>
</dbReference>
<feature type="domain" description="Carboxylesterase type B" evidence="3">
    <location>
        <begin position="1"/>
        <end position="110"/>
    </location>
</feature>
<dbReference type="AlphaFoldDB" id="A0A4C1TCF7"/>